<dbReference type="Proteomes" id="UP001152320">
    <property type="component" value="Chromosome 7"/>
</dbReference>
<dbReference type="EMBL" id="JAIZAY010000007">
    <property type="protein sequence ID" value="KAJ8038758.1"/>
    <property type="molecule type" value="Genomic_DNA"/>
</dbReference>
<dbReference type="OrthoDB" id="2506647at2759"/>
<dbReference type="AlphaFoldDB" id="A0A9Q1HAT7"/>
<sequence length="174" mass="19471">MEQYKVVPDAVDEVPPLVAEVTWPSGVKAELGNILTPTQVKDLPKVTFKAEEGALYCIVMTDIDCGPMTECLHWILTDVKNGDSSTGKDHTVFIGSGPPENTGLHRYVFLVFRQPNNFKVKEAKRGRNFDSRIKWSARKFALDNNLGKAEAGNFYRAEFDSYVPILHKEVGIKV</sequence>
<dbReference type="CDD" id="cd00866">
    <property type="entry name" value="PEBP_euk"/>
    <property type="match status" value="1"/>
</dbReference>
<dbReference type="PANTHER" id="PTHR11362:SF147">
    <property type="entry name" value="PHOSPHATIDYLETHANOLAMINE BINDING PROTEIN"/>
    <property type="match status" value="1"/>
</dbReference>
<dbReference type="Gene3D" id="3.90.280.10">
    <property type="entry name" value="PEBP-like"/>
    <property type="match status" value="1"/>
</dbReference>
<keyword evidence="2" id="KW-1185">Reference proteome</keyword>
<evidence type="ECO:0000313" key="2">
    <source>
        <dbReference type="Proteomes" id="UP001152320"/>
    </source>
</evidence>
<dbReference type="Pfam" id="PF01161">
    <property type="entry name" value="PBP"/>
    <property type="match status" value="1"/>
</dbReference>
<dbReference type="InterPro" id="IPR035810">
    <property type="entry name" value="PEBP_euk"/>
</dbReference>
<evidence type="ECO:0000313" key="1">
    <source>
        <dbReference type="EMBL" id="KAJ8038758.1"/>
    </source>
</evidence>
<reference evidence="1" key="1">
    <citation type="submission" date="2021-10" db="EMBL/GenBank/DDBJ databases">
        <title>Tropical sea cucumber genome reveals ecological adaptation and Cuvierian tubules defense mechanism.</title>
        <authorList>
            <person name="Chen T."/>
        </authorList>
    </citation>
    <scope>NUCLEOTIDE SEQUENCE</scope>
    <source>
        <strain evidence="1">Nanhai2018</strain>
        <tissue evidence="1">Muscle</tissue>
    </source>
</reference>
<proteinExistence type="predicted"/>
<comment type="caution">
    <text evidence="1">The sequence shown here is derived from an EMBL/GenBank/DDBJ whole genome shotgun (WGS) entry which is preliminary data.</text>
</comment>
<dbReference type="PANTHER" id="PTHR11362">
    <property type="entry name" value="PHOSPHATIDYLETHANOLAMINE-BINDING PROTEIN"/>
    <property type="match status" value="1"/>
</dbReference>
<organism evidence="1 2">
    <name type="scientific">Holothuria leucospilota</name>
    <name type="common">Black long sea cucumber</name>
    <name type="synonym">Mertensiothuria leucospilota</name>
    <dbReference type="NCBI Taxonomy" id="206669"/>
    <lineage>
        <taxon>Eukaryota</taxon>
        <taxon>Metazoa</taxon>
        <taxon>Echinodermata</taxon>
        <taxon>Eleutherozoa</taxon>
        <taxon>Echinozoa</taxon>
        <taxon>Holothuroidea</taxon>
        <taxon>Aspidochirotacea</taxon>
        <taxon>Aspidochirotida</taxon>
        <taxon>Holothuriidae</taxon>
        <taxon>Holothuria</taxon>
    </lineage>
</organism>
<name>A0A9Q1HAT7_HOLLE</name>
<dbReference type="InterPro" id="IPR008914">
    <property type="entry name" value="PEBP"/>
</dbReference>
<protein>
    <submittedName>
        <fullName evidence="1">Phosphatidylethanolamine-binding protein-like F40A3.3</fullName>
    </submittedName>
</protein>
<dbReference type="InterPro" id="IPR036610">
    <property type="entry name" value="PEBP-like_sf"/>
</dbReference>
<gene>
    <name evidence="1" type="ORF">HOLleu_16274</name>
</gene>
<accession>A0A9Q1HAT7</accession>
<dbReference type="SUPFAM" id="SSF49777">
    <property type="entry name" value="PEBP-like"/>
    <property type="match status" value="1"/>
</dbReference>